<name>A0A0N5AY32_9BILA</name>
<evidence type="ECO:0000313" key="1">
    <source>
        <dbReference type="Proteomes" id="UP000046393"/>
    </source>
</evidence>
<organism evidence="1 2">
    <name type="scientific">Syphacia muris</name>
    <dbReference type="NCBI Taxonomy" id="451379"/>
    <lineage>
        <taxon>Eukaryota</taxon>
        <taxon>Metazoa</taxon>
        <taxon>Ecdysozoa</taxon>
        <taxon>Nematoda</taxon>
        <taxon>Chromadorea</taxon>
        <taxon>Rhabditida</taxon>
        <taxon>Spirurina</taxon>
        <taxon>Oxyuridomorpha</taxon>
        <taxon>Oxyuroidea</taxon>
        <taxon>Oxyuridae</taxon>
        <taxon>Syphacia</taxon>
    </lineage>
</organism>
<protein>
    <submittedName>
        <fullName evidence="2">Uncharacterized protein</fullName>
    </submittedName>
</protein>
<dbReference type="AlphaFoldDB" id="A0A0N5AY32"/>
<accession>A0A0N5AY32</accession>
<dbReference type="WBParaSite" id="SMUV_0000986801-mRNA-1">
    <property type="protein sequence ID" value="SMUV_0000986801-mRNA-1"/>
    <property type="gene ID" value="SMUV_0000986801"/>
</dbReference>
<sequence>MHRSRNSEILLRPTSPFYRGRDNYSYDYIFERPVELSRRSRSLECGRDFLRDSYIDDYDDRKFERTDMINATLPRRRYDYQPFYVTTQPRDFRFYRDEPMRFQAIETAPTSHYSPRQIDYEWRYDRSFREKSGSPILPSSQRDDYDYRDGSSLYNGNVQQRSCSTWNRSYYTEPSVAITNGNQSGYALTNTPANAMITPGMPAIMNTSTAATNCSGYYPTANVLNKNTAFMKPAYSKNTYLRRDNREIRYRMIHCCCFHFRWPLWSVEDADPPRPMYRHY</sequence>
<dbReference type="Proteomes" id="UP000046393">
    <property type="component" value="Unplaced"/>
</dbReference>
<proteinExistence type="predicted"/>
<reference evidence="2" key="1">
    <citation type="submission" date="2017-02" db="UniProtKB">
        <authorList>
            <consortium name="WormBaseParasite"/>
        </authorList>
    </citation>
    <scope>IDENTIFICATION</scope>
</reference>
<keyword evidence="1" id="KW-1185">Reference proteome</keyword>
<evidence type="ECO:0000313" key="2">
    <source>
        <dbReference type="WBParaSite" id="SMUV_0000986801-mRNA-1"/>
    </source>
</evidence>